<feature type="transmembrane region" description="Helical" evidence="1">
    <location>
        <begin position="67"/>
        <end position="86"/>
    </location>
</feature>
<reference evidence="2 3" key="1">
    <citation type="submission" date="2020-11" db="EMBL/GenBank/DDBJ databases">
        <title>Kaistella gelatinilytica sp. nov., a flavobacterium isolated from Antarctic Soil.</title>
        <authorList>
            <person name="Li J."/>
        </authorList>
    </citation>
    <scope>NUCLEOTIDE SEQUENCE [LARGE SCALE GENOMIC DNA]</scope>
    <source>
        <strain evidence="2 3">G5-32</strain>
    </source>
</reference>
<name>A0ABS0FEL1_9FLAO</name>
<dbReference type="RefSeq" id="WP_196080584.1">
    <property type="nucleotide sequence ID" value="NZ_JADPVI010000004.1"/>
</dbReference>
<protein>
    <submittedName>
        <fullName evidence="2">DUF1294 domain-containing protein</fullName>
    </submittedName>
</protein>
<gene>
    <name evidence="2" type="ORF">IV494_13110</name>
</gene>
<comment type="caution">
    <text evidence="2">The sequence shown here is derived from an EMBL/GenBank/DDBJ whole genome shotgun (WGS) entry which is preliminary data.</text>
</comment>
<feature type="transmembrane region" description="Helical" evidence="1">
    <location>
        <begin position="6"/>
        <end position="22"/>
    </location>
</feature>
<proteinExistence type="predicted"/>
<dbReference type="PIRSF" id="PIRSF002599">
    <property type="entry name" value="Cold_shock_A"/>
    <property type="match status" value="1"/>
</dbReference>
<sequence length="95" mass="10973">MKEMLIAYIFGISIFTLVIFGIDKRKAKKHQNRISENSLLVLTFFGGTIGSILGMIVFNHKISKDSFLLKIFFVIMLQILLIFLIYNNQKYLLAL</sequence>
<keyword evidence="1" id="KW-0472">Membrane</keyword>
<feature type="transmembrane region" description="Helical" evidence="1">
    <location>
        <begin position="34"/>
        <end position="55"/>
    </location>
</feature>
<dbReference type="EMBL" id="JADPVI010000004">
    <property type="protein sequence ID" value="MBF8458116.1"/>
    <property type="molecule type" value="Genomic_DNA"/>
</dbReference>
<organism evidence="2 3">
    <name type="scientific">Kaistella gelatinilytica</name>
    <dbReference type="NCBI Taxonomy" id="2787636"/>
    <lineage>
        <taxon>Bacteria</taxon>
        <taxon>Pseudomonadati</taxon>
        <taxon>Bacteroidota</taxon>
        <taxon>Flavobacteriia</taxon>
        <taxon>Flavobacteriales</taxon>
        <taxon>Weeksellaceae</taxon>
        <taxon>Chryseobacterium group</taxon>
        <taxon>Kaistella</taxon>
    </lineage>
</organism>
<accession>A0ABS0FEL1</accession>
<keyword evidence="3" id="KW-1185">Reference proteome</keyword>
<evidence type="ECO:0000313" key="2">
    <source>
        <dbReference type="EMBL" id="MBF8458116.1"/>
    </source>
</evidence>
<dbReference type="InterPro" id="IPR010718">
    <property type="entry name" value="DUF1294"/>
</dbReference>
<dbReference type="Proteomes" id="UP000660070">
    <property type="component" value="Unassembled WGS sequence"/>
</dbReference>
<dbReference type="InterPro" id="IPR012156">
    <property type="entry name" value="Cold_shock_CspA"/>
</dbReference>
<evidence type="ECO:0000313" key="3">
    <source>
        <dbReference type="Proteomes" id="UP000660070"/>
    </source>
</evidence>
<evidence type="ECO:0000256" key="1">
    <source>
        <dbReference type="SAM" id="Phobius"/>
    </source>
</evidence>
<keyword evidence="1" id="KW-1133">Transmembrane helix</keyword>
<keyword evidence="1" id="KW-0812">Transmembrane</keyword>
<dbReference type="Pfam" id="PF06961">
    <property type="entry name" value="DUF1294"/>
    <property type="match status" value="1"/>
</dbReference>